<evidence type="ECO:0000256" key="3">
    <source>
        <dbReference type="ARBA" id="ARBA00022729"/>
    </source>
</evidence>
<dbReference type="CDD" id="cd00033">
    <property type="entry name" value="CCP"/>
    <property type="match status" value="1"/>
</dbReference>
<reference evidence="7" key="1">
    <citation type="thesis" date="2020" institute="ProQuest LLC" country="789 East Eisenhower Parkway, Ann Arbor, MI, USA">
        <title>Comparative Genomics and Chromosome Evolution.</title>
        <authorList>
            <person name="Mudd A.B."/>
        </authorList>
    </citation>
    <scope>NUCLEOTIDE SEQUENCE</scope>
    <source>
        <strain evidence="7">HN-11 Male</strain>
        <tissue evidence="7">Kidney and liver</tissue>
    </source>
</reference>
<comment type="subcellular location">
    <subcellularLocation>
        <location evidence="1">Virion</location>
    </subcellularLocation>
</comment>
<dbReference type="Proteomes" id="UP000770717">
    <property type="component" value="Unassembled WGS sequence"/>
</dbReference>
<accession>A0A8J6F9K8</accession>
<evidence type="ECO:0000256" key="4">
    <source>
        <dbReference type="ARBA" id="ARBA00023157"/>
    </source>
</evidence>
<dbReference type="InterPro" id="IPR000436">
    <property type="entry name" value="Sushi_SCR_CCP_dom"/>
</dbReference>
<keyword evidence="3" id="KW-0732">Signal</keyword>
<evidence type="ECO:0000256" key="1">
    <source>
        <dbReference type="ARBA" id="ARBA00004328"/>
    </source>
</evidence>
<comment type="caution">
    <text evidence="5">Lacks conserved residue(s) required for the propagation of feature annotation.</text>
</comment>
<keyword evidence="2 5" id="KW-0768">Sushi</keyword>
<gene>
    <name evidence="7" type="ORF">GDO78_009327</name>
</gene>
<keyword evidence="4" id="KW-1015">Disulfide bond</keyword>
<dbReference type="PROSITE" id="PS50923">
    <property type="entry name" value="SUSHI"/>
    <property type="match status" value="1"/>
</dbReference>
<protein>
    <recommendedName>
        <fullName evidence="6">Sushi domain-containing protein</fullName>
    </recommendedName>
</protein>
<evidence type="ECO:0000256" key="5">
    <source>
        <dbReference type="PROSITE-ProRule" id="PRU00302"/>
    </source>
</evidence>
<feature type="domain" description="Sushi" evidence="6">
    <location>
        <begin position="1"/>
        <end position="45"/>
    </location>
</feature>
<evidence type="ECO:0000256" key="2">
    <source>
        <dbReference type="ARBA" id="ARBA00022659"/>
    </source>
</evidence>
<name>A0A8J6F9K8_ELECQ</name>
<dbReference type="Gene3D" id="2.10.70.10">
    <property type="entry name" value="Complement Module, domain 1"/>
    <property type="match status" value="2"/>
</dbReference>
<organism evidence="7 8">
    <name type="scientific">Eleutherodactylus coqui</name>
    <name type="common">Puerto Rican coqui</name>
    <dbReference type="NCBI Taxonomy" id="57060"/>
    <lineage>
        <taxon>Eukaryota</taxon>
        <taxon>Metazoa</taxon>
        <taxon>Chordata</taxon>
        <taxon>Craniata</taxon>
        <taxon>Vertebrata</taxon>
        <taxon>Euteleostomi</taxon>
        <taxon>Amphibia</taxon>
        <taxon>Batrachia</taxon>
        <taxon>Anura</taxon>
        <taxon>Neobatrachia</taxon>
        <taxon>Hyloidea</taxon>
        <taxon>Eleutherodactylidae</taxon>
        <taxon>Eleutherodactylinae</taxon>
        <taxon>Eleutherodactylus</taxon>
        <taxon>Eleutherodactylus</taxon>
    </lineage>
</organism>
<dbReference type="SUPFAM" id="SSF57535">
    <property type="entry name" value="Complement control module/SCR domain"/>
    <property type="match status" value="2"/>
</dbReference>
<evidence type="ECO:0000259" key="6">
    <source>
        <dbReference type="PROSITE" id="PS50923"/>
    </source>
</evidence>
<dbReference type="PANTHER" id="PTHR45785:SF2">
    <property type="entry name" value="COMPLEMENT FACTOR H-RELATED"/>
    <property type="match status" value="1"/>
</dbReference>
<dbReference type="OrthoDB" id="10051774at2759"/>
<sequence>MTSMRNYYNSGSSVKYKCPQLYKLHGLKVIRCRGGVWDKPPVCLAPCITNAKEMSENHIMMMWKKCNKRLCERNKQKRKCAEKCFVQHNDTIQFACLPGYIISDPTDLISKCQRGNLPYPRCFKGK</sequence>
<dbReference type="PANTHER" id="PTHR45785">
    <property type="entry name" value="COMPLEMENT FACTOR H-RELATED"/>
    <property type="match status" value="1"/>
</dbReference>
<dbReference type="InterPro" id="IPR035976">
    <property type="entry name" value="Sushi/SCR/CCP_sf"/>
</dbReference>
<proteinExistence type="predicted"/>
<dbReference type="EMBL" id="WNTK01000005">
    <property type="protein sequence ID" value="KAG9483343.1"/>
    <property type="molecule type" value="Genomic_DNA"/>
</dbReference>
<dbReference type="Pfam" id="PF00084">
    <property type="entry name" value="Sushi"/>
    <property type="match status" value="1"/>
</dbReference>
<dbReference type="AlphaFoldDB" id="A0A8J6F9K8"/>
<keyword evidence="8" id="KW-1185">Reference proteome</keyword>
<evidence type="ECO:0000313" key="8">
    <source>
        <dbReference type="Proteomes" id="UP000770717"/>
    </source>
</evidence>
<dbReference type="InterPro" id="IPR051503">
    <property type="entry name" value="ComplSys_Reg/VirEntry_Med"/>
</dbReference>
<evidence type="ECO:0000313" key="7">
    <source>
        <dbReference type="EMBL" id="KAG9483343.1"/>
    </source>
</evidence>
<comment type="caution">
    <text evidence="7">The sequence shown here is derived from an EMBL/GenBank/DDBJ whole genome shotgun (WGS) entry which is preliminary data.</text>
</comment>